<dbReference type="PROSITE" id="PS00470">
    <property type="entry name" value="IDH_IMDH"/>
    <property type="match status" value="1"/>
</dbReference>
<sequence length="366" mass="38742">MTADLSAPVSLLVLDGDGISPEIVGATMDVLHAVQRRLGLRFDLTRAEVGLAPLAQLGTTFPEALLEQARAADGVILGPVSHNDYPPVAEGGVNPSGFLRKHLDLFANIRPAKSHPDFPARCGVPVDLVIVRENTEGFYADRTMFAGTGEFMPTEDVAIAMRKVTRKGSTRIAEAGFRIARQRGGRLTVVHKANVLRVSDGLFLACTREVGKAYPEVAVEEVLVDAMAALLVRDASAFDTIVTTNMFGDILSDQATEIAGSIGLAASLNAGEHHAMAQAQHGSAPSIAGQDRANPASLINSTAMLLRWLGERRADPRLEAAAGLIEDAVSRVIAVPEWRTGDLGGPLGTRAFTARIVETIEAGETA</sequence>
<dbReference type="InterPro" id="IPR024084">
    <property type="entry name" value="IsoPropMal-DH-like_dom"/>
</dbReference>
<evidence type="ECO:0000313" key="4">
    <source>
        <dbReference type="EMBL" id="PTE22036.1"/>
    </source>
</evidence>
<name>A0A2T4JVY1_9RHOB</name>
<dbReference type="PANTHER" id="PTHR11835:SF34">
    <property type="entry name" value="ISOCITRATE DEHYDROGENASE [NAD] SUBUNIT ALPHA, MITOCHONDRIAL"/>
    <property type="match status" value="1"/>
</dbReference>
<feature type="domain" description="Isopropylmalate dehydrogenase-like" evidence="3">
    <location>
        <begin position="10"/>
        <end position="356"/>
    </location>
</feature>
<dbReference type="PANTHER" id="PTHR11835">
    <property type="entry name" value="DECARBOXYLATING DEHYDROGENASES-ISOCITRATE, ISOPROPYLMALATE, TARTRATE"/>
    <property type="match status" value="1"/>
</dbReference>
<protein>
    <submittedName>
        <fullName evidence="4">3-isopropylmalate dehydrogenase</fullName>
    </submittedName>
</protein>
<organism evidence="4 5">
    <name type="scientific">Cereibacter changlensis JA139</name>
    <dbReference type="NCBI Taxonomy" id="1188249"/>
    <lineage>
        <taxon>Bacteria</taxon>
        <taxon>Pseudomonadati</taxon>
        <taxon>Pseudomonadota</taxon>
        <taxon>Alphaproteobacteria</taxon>
        <taxon>Rhodobacterales</taxon>
        <taxon>Paracoccaceae</taxon>
        <taxon>Cereibacter</taxon>
    </lineage>
</organism>
<dbReference type="SMART" id="SM01329">
    <property type="entry name" value="Iso_dh"/>
    <property type="match status" value="1"/>
</dbReference>
<dbReference type="GO" id="GO:0051287">
    <property type="term" value="F:NAD binding"/>
    <property type="evidence" value="ECO:0007669"/>
    <property type="project" value="InterPro"/>
</dbReference>
<keyword evidence="2" id="KW-0560">Oxidoreductase</keyword>
<evidence type="ECO:0000313" key="5">
    <source>
        <dbReference type="Proteomes" id="UP000241010"/>
    </source>
</evidence>
<keyword evidence="5" id="KW-1185">Reference proteome</keyword>
<gene>
    <name evidence="4" type="ORF">C5F48_09190</name>
</gene>
<dbReference type="GO" id="GO:0006099">
    <property type="term" value="P:tricarboxylic acid cycle"/>
    <property type="evidence" value="ECO:0007669"/>
    <property type="project" value="TreeGrafter"/>
</dbReference>
<dbReference type="EMBL" id="PZKG01000031">
    <property type="protein sequence ID" value="PTE22036.1"/>
    <property type="molecule type" value="Genomic_DNA"/>
</dbReference>
<dbReference type="GO" id="GO:0006102">
    <property type="term" value="P:isocitrate metabolic process"/>
    <property type="evidence" value="ECO:0007669"/>
    <property type="project" value="TreeGrafter"/>
</dbReference>
<dbReference type="SUPFAM" id="SSF53659">
    <property type="entry name" value="Isocitrate/Isopropylmalate dehydrogenase-like"/>
    <property type="match status" value="1"/>
</dbReference>
<evidence type="ECO:0000256" key="1">
    <source>
        <dbReference type="ARBA" id="ARBA00007769"/>
    </source>
</evidence>
<evidence type="ECO:0000256" key="2">
    <source>
        <dbReference type="ARBA" id="ARBA00023002"/>
    </source>
</evidence>
<dbReference type="RefSeq" id="WP_107663611.1">
    <property type="nucleotide sequence ID" value="NZ_PZKG01000031.1"/>
</dbReference>
<dbReference type="OrthoDB" id="9767905at2"/>
<dbReference type="GO" id="GO:0000287">
    <property type="term" value="F:magnesium ion binding"/>
    <property type="evidence" value="ECO:0007669"/>
    <property type="project" value="InterPro"/>
</dbReference>
<dbReference type="GO" id="GO:0004449">
    <property type="term" value="F:isocitrate dehydrogenase (NAD+) activity"/>
    <property type="evidence" value="ECO:0007669"/>
    <property type="project" value="TreeGrafter"/>
</dbReference>
<evidence type="ECO:0000259" key="3">
    <source>
        <dbReference type="SMART" id="SM01329"/>
    </source>
</evidence>
<dbReference type="Proteomes" id="UP000241010">
    <property type="component" value="Unassembled WGS sequence"/>
</dbReference>
<proteinExistence type="inferred from homology"/>
<dbReference type="Pfam" id="PF00180">
    <property type="entry name" value="Iso_dh"/>
    <property type="match status" value="1"/>
</dbReference>
<comment type="caution">
    <text evidence="4">The sequence shown here is derived from an EMBL/GenBank/DDBJ whole genome shotgun (WGS) entry which is preliminary data.</text>
</comment>
<comment type="similarity">
    <text evidence="1">Belongs to the isocitrate and isopropylmalate dehydrogenases family.</text>
</comment>
<dbReference type="InterPro" id="IPR019818">
    <property type="entry name" value="IsoCit/isopropylmalate_DH_CS"/>
</dbReference>
<dbReference type="AlphaFoldDB" id="A0A2T4JVY1"/>
<accession>A0A2T4JVY1</accession>
<dbReference type="Gene3D" id="3.40.718.10">
    <property type="entry name" value="Isopropylmalate Dehydrogenase"/>
    <property type="match status" value="1"/>
</dbReference>
<reference evidence="4 5" key="1">
    <citation type="submission" date="2018-03" db="EMBL/GenBank/DDBJ databases">
        <title>Cereibacter changlensis.</title>
        <authorList>
            <person name="Meyer T.E."/>
            <person name="Miller S."/>
            <person name="Lodha T."/>
            <person name="Gandham S."/>
            <person name="Chintalapati S."/>
            <person name="Chintalapati V.R."/>
        </authorList>
    </citation>
    <scope>NUCLEOTIDE SEQUENCE [LARGE SCALE GENOMIC DNA]</scope>
    <source>
        <strain evidence="4 5">JA139</strain>
    </source>
</reference>